<comment type="caution">
    <text evidence="7">The sequence shown here is derived from an EMBL/GenBank/DDBJ whole genome shotgun (WGS) entry which is preliminary data.</text>
</comment>
<dbReference type="EMBL" id="SNRX01000009">
    <property type="protein sequence ID" value="KAA6302228.1"/>
    <property type="molecule type" value="Genomic_DNA"/>
</dbReference>
<evidence type="ECO:0000256" key="3">
    <source>
        <dbReference type="ARBA" id="ARBA00022679"/>
    </source>
</evidence>
<evidence type="ECO:0000313" key="8">
    <source>
        <dbReference type="Proteomes" id="UP000324575"/>
    </source>
</evidence>
<sequence>MGFLDRCTIFPLNNKTISKCQPFSCGDKDLDDFFINDTDNYYNQLLGKSYCYRLDEDTSVIVCAFTLANASTDVRYLPGSRRKKLTELIPREKKLSAYPAFLICRLGVNVAFRKQKIGSELMQLIKLWVLSPEIIGGCRFLTVDAYNNDATRRYYTTNGFNDVFSTEQQEKECIGMPPENELKTRLMFFDLIRLTNDSSNS</sequence>
<dbReference type="AlphaFoldDB" id="A0A5M8P1G2"/>
<keyword evidence="4" id="KW-0012">Acyltransferase</keyword>
<evidence type="ECO:0000256" key="1">
    <source>
        <dbReference type="ARBA" id="ARBA00022491"/>
    </source>
</evidence>
<evidence type="ECO:0000313" key="7">
    <source>
        <dbReference type="EMBL" id="KAA6302228.1"/>
    </source>
</evidence>
<keyword evidence="2" id="KW-1277">Toxin-antitoxin system</keyword>
<reference evidence="7 8" key="1">
    <citation type="submission" date="2019-03" db="EMBL/GenBank/DDBJ databases">
        <title>Single cell metagenomics reveals metabolic interactions within the superorganism composed of flagellate Streblomastix strix and complex community of Bacteroidetes bacteria on its surface.</title>
        <authorList>
            <person name="Treitli S.C."/>
            <person name="Kolisko M."/>
            <person name="Husnik F."/>
            <person name="Keeling P."/>
            <person name="Hampl V."/>
        </authorList>
    </citation>
    <scope>NUCLEOTIDE SEQUENCE [LARGE SCALE GENOMIC DNA]</scope>
    <source>
        <strain evidence="7">St1</strain>
    </source>
</reference>
<evidence type="ECO:0000256" key="5">
    <source>
        <dbReference type="ARBA" id="ARBA00049880"/>
    </source>
</evidence>
<dbReference type="Gene3D" id="3.40.630.30">
    <property type="match status" value="1"/>
</dbReference>
<dbReference type="InterPro" id="IPR016181">
    <property type="entry name" value="Acyl_CoA_acyltransferase"/>
</dbReference>
<feature type="domain" description="N-acetyltransferase" evidence="6">
    <location>
        <begin position="100"/>
        <end position="160"/>
    </location>
</feature>
<dbReference type="Proteomes" id="UP000324575">
    <property type="component" value="Unassembled WGS sequence"/>
</dbReference>
<keyword evidence="1" id="KW-0678">Repressor</keyword>
<comment type="catalytic activity">
    <reaction evidence="5">
        <text>glycyl-tRNA(Gly) + acetyl-CoA = N-acetylglycyl-tRNA(Gly) + CoA + H(+)</text>
        <dbReference type="Rhea" id="RHEA:81867"/>
        <dbReference type="Rhea" id="RHEA-COMP:9683"/>
        <dbReference type="Rhea" id="RHEA-COMP:19766"/>
        <dbReference type="ChEBI" id="CHEBI:15378"/>
        <dbReference type="ChEBI" id="CHEBI:57287"/>
        <dbReference type="ChEBI" id="CHEBI:57288"/>
        <dbReference type="ChEBI" id="CHEBI:78522"/>
        <dbReference type="ChEBI" id="CHEBI:232036"/>
    </reaction>
</comment>
<dbReference type="GO" id="GO:0016747">
    <property type="term" value="F:acyltransferase activity, transferring groups other than amino-acyl groups"/>
    <property type="evidence" value="ECO:0007669"/>
    <property type="project" value="InterPro"/>
</dbReference>
<keyword evidence="3" id="KW-0808">Transferase</keyword>
<dbReference type="PANTHER" id="PTHR36449:SF1">
    <property type="entry name" value="ACETYLTRANSFERASE"/>
    <property type="match status" value="1"/>
</dbReference>
<dbReference type="Pfam" id="PF00583">
    <property type="entry name" value="Acetyltransf_1"/>
    <property type="match status" value="1"/>
</dbReference>
<dbReference type="InterPro" id="IPR000182">
    <property type="entry name" value="GNAT_dom"/>
</dbReference>
<evidence type="ECO:0000256" key="4">
    <source>
        <dbReference type="ARBA" id="ARBA00023315"/>
    </source>
</evidence>
<evidence type="ECO:0000259" key="6">
    <source>
        <dbReference type="Pfam" id="PF00583"/>
    </source>
</evidence>
<protein>
    <recommendedName>
        <fullName evidence="6">N-acetyltransferase domain-containing protein</fullName>
    </recommendedName>
</protein>
<proteinExistence type="predicted"/>
<accession>A0A5M8P1G2</accession>
<dbReference type="PANTHER" id="PTHR36449">
    <property type="entry name" value="ACETYLTRANSFERASE-RELATED"/>
    <property type="match status" value="1"/>
</dbReference>
<organism evidence="7 8">
    <name type="scientific">Candidatus Ordinivivax streblomastigis</name>
    <dbReference type="NCBI Taxonomy" id="2540710"/>
    <lineage>
        <taxon>Bacteria</taxon>
        <taxon>Pseudomonadati</taxon>
        <taxon>Bacteroidota</taxon>
        <taxon>Bacteroidia</taxon>
        <taxon>Bacteroidales</taxon>
        <taxon>Candidatus Ordinivivax</taxon>
    </lineage>
</organism>
<evidence type="ECO:0000256" key="2">
    <source>
        <dbReference type="ARBA" id="ARBA00022649"/>
    </source>
</evidence>
<dbReference type="SUPFAM" id="SSF55729">
    <property type="entry name" value="Acyl-CoA N-acyltransferases (Nat)"/>
    <property type="match status" value="1"/>
</dbReference>
<name>A0A5M8P1G2_9BACT</name>
<gene>
    <name evidence="7" type="ORF">EZS26_001588</name>
</gene>